<comment type="caution">
    <text evidence="1">The sequence shown here is derived from an EMBL/GenBank/DDBJ whole genome shotgun (WGS) entry which is preliminary data.</text>
</comment>
<evidence type="ECO:0000313" key="1">
    <source>
        <dbReference type="EMBL" id="PHK05003.1"/>
    </source>
</evidence>
<sequence>MKALLYLGFKVYFSGCLNNSKVFKPCKSQRCLKSLYRKVRDSYNGLQAKNGCRATQHFADLLGKVLPQPNQQIPLTRIGYWRRLIGECGDEKDGIWKKYLEKIVKINVSSLLFSGKKVVAFADTGIRYFA</sequence>
<organism evidence="1 2">
    <name type="scientific">Nostoc linckia z8</name>
    <dbReference type="NCBI Taxonomy" id="1628746"/>
    <lineage>
        <taxon>Bacteria</taxon>
        <taxon>Bacillati</taxon>
        <taxon>Cyanobacteriota</taxon>
        <taxon>Cyanophyceae</taxon>
        <taxon>Nostocales</taxon>
        <taxon>Nostocaceae</taxon>
        <taxon>Nostoc</taxon>
    </lineage>
</organism>
<accession>A0A9Q5ZEC5</accession>
<proteinExistence type="predicted"/>
<dbReference type="Proteomes" id="UP000222310">
    <property type="component" value="Unassembled WGS sequence"/>
</dbReference>
<reference evidence="1 2" key="1">
    <citation type="submission" date="2015-02" db="EMBL/GenBank/DDBJ databases">
        <title>Nostoc linckia genome annotation.</title>
        <authorList>
            <person name="Zhou Z."/>
        </authorList>
    </citation>
    <scope>NUCLEOTIDE SEQUENCE [LARGE SCALE GENOMIC DNA]</scope>
    <source>
        <strain evidence="2">z8</strain>
    </source>
</reference>
<evidence type="ECO:0000313" key="2">
    <source>
        <dbReference type="Proteomes" id="UP000222310"/>
    </source>
</evidence>
<gene>
    <name evidence="1" type="ORF">VF08_09310</name>
</gene>
<dbReference type="AlphaFoldDB" id="A0A9Q5ZEC5"/>
<dbReference type="EMBL" id="LAHD01000019">
    <property type="protein sequence ID" value="PHK05003.1"/>
    <property type="molecule type" value="Genomic_DNA"/>
</dbReference>
<protein>
    <submittedName>
        <fullName evidence="1">Uncharacterized protein</fullName>
    </submittedName>
</protein>
<name>A0A9Q5ZEC5_NOSLI</name>